<dbReference type="InterPro" id="IPR051127">
    <property type="entry name" value="Fungal_SecMet_Regulators"/>
</dbReference>
<evidence type="ECO:0000313" key="6">
    <source>
        <dbReference type="EMBL" id="GAT44630.1"/>
    </source>
</evidence>
<evidence type="ECO:0000256" key="2">
    <source>
        <dbReference type="ARBA" id="ARBA00023163"/>
    </source>
</evidence>
<keyword evidence="2" id="KW-0804">Transcription</keyword>
<sequence>MNGPNPGGHFPSAPPAQYDFEHIARVTRACRNCRASKTKCVTTESQEQPCMRCRFSRLECVYEPTEKQRQRRARSAQASPAPPKPKVRRGRRRLAVKPPPLMPYPPSPVSISEVTLDNEEMYCKCPSESGSSGPRTPYLPTTPYLPPTPLSMESTDMAMSVPPIRPPVVPPIAIYGAESHPQWVDNQNQYMPVTPLSATGHTFDARFLLPPTPTVSLPPALPDSPCLPLPFAGGAVAVGPSQPFFGGGESDGYTTNELGLYELDLPNMGVNFDLDGLPSLPPLETDEEFYASLDAHVQSSSFYGPGPGYF</sequence>
<keyword evidence="1" id="KW-0805">Transcription regulation</keyword>
<protein>
    <recommendedName>
        <fullName evidence="5">Zn(2)-C6 fungal-type domain-containing protein</fullName>
    </recommendedName>
</protein>
<dbReference type="PROSITE" id="PS50048">
    <property type="entry name" value="ZN2_CY6_FUNGAL_2"/>
    <property type="match status" value="1"/>
</dbReference>
<feature type="region of interest" description="Disordered" evidence="4">
    <location>
        <begin position="66"/>
        <end position="108"/>
    </location>
</feature>
<evidence type="ECO:0000256" key="4">
    <source>
        <dbReference type="SAM" id="MobiDB-lite"/>
    </source>
</evidence>
<dbReference type="Pfam" id="PF00172">
    <property type="entry name" value="Zn_clus"/>
    <property type="match status" value="1"/>
</dbReference>
<dbReference type="SUPFAM" id="SSF57701">
    <property type="entry name" value="Zn2/Cys6 DNA-binding domain"/>
    <property type="match status" value="1"/>
</dbReference>
<evidence type="ECO:0000256" key="3">
    <source>
        <dbReference type="ARBA" id="ARBA00023242"/>
    </source>
</evidence>
<evidence type="ECO:0000259" key="5">
    <source>
        <dbReference type="PROSITE" id="PS50048"/>
    </source>
</evidence>
<feature type="compositionally biased region" description="Pro residues" evidence="4">
    <location>
        <begin position="97"/>
        <end position="108"/>
    </location>
</feature>
<gene>
    <name evidence="6" type="ORF">MCHLO_02245</name>
</gene>
<dbReference type="PROSITE" id="PS00463">
    <property type="entry name" value="ZN2_CY6_FUNGAL_1"/>
    <property type="match status" value="1"/>
</dbReference>
<keyword evidence="3" id="KW-0539">Nucleus</keyword>
<dbReference type="EMBL" id="DF839922">
    <property type="protein sequence ID" value="GAT44630.1"/>
    <property type="molecule type" value="Genomic_DNA"/>
</dbReference>
<dbReference type="CDD" id="cd00067">
    <property type="entry name" value="GAL4"/>
    <property type="match status" value="1"/>
</dbReference>
<dbReference type="InterPro" id="IPR036864">
    <property type="entry name" value="Zn2-C6_fun-type_DNA-bd_sf"/>
</dbReference>
<dbReference type="Gene3D" id="4.10.240.10">
    <property type="entry name" value="Zn(2)-C6 fungal-type DNA-binding domain"/>
    <property type="match status" value="1"/>
</dbReference>
<reference evidence="6" key="1">
    <citation type="submission" date="2014-09" db="EMBL/GenBank/DDBJ databases">
        <title>Genome sequence of the luminous mushroom Mycena chlorophos for searching fungal bioluminescence genes.</title>
        <authorList>
            <person name="Tanaka Y."/>
            <person name="Kasuga D."/>
            <person name="Oba Y."/>
            <person name="Hase S."/>
            <person name="Sato K."/>
            <person name="Oba Y."/>
            <person name="Sakakibara Y."/>
        </authorList>
    </citation>
    <scope>NUCLEOTIDE SEQUENCE</scope>
</reference>
<keyword evidence="7" id="KW-1185">Reference proteome</keyword>
<proteinExistence type="predicted"/>
<dbReference type="PANTHER" id="PTHR47424">
    <property type="entry name" value="REGULATORY PROTEIN GAL4"/>
    <property type="match status" value="1"/>
</dbReference>
<feature type="compositionally biased region" description="Basic residues" evidence="4">
    <location>
        <begin position="85"/>
        <end position="95"/>
    </location>
</feature>
<organism evidence="6 7">
    <name type="scientific">Mycena chlorophos</name>
    <name type="common">Agaric fungus</name>
    <name type="synonym">Agaricus chlorophos</name>
    <dbReference type="NCBI Taxonomy" id="658473"/>
    <lineage>
        <taxon>Eukaryota</taxon>
        <taxon>Fungi</taxon>
        <taxon>Dikarya</taxon>
        <taxon>Basidiomycota</taxon>
        <taxon>Agaricomycotina</taxon>
        <taxon>Agaricomycetes</taxon>
        <taxon>Agaricomycetidae</taxon>
        <taxon>Agaricales</taxon>
        <taxon>Marasmiineae</taxon>
        <taxon>Mycenaceae</taxon>
        <taxon>Mycena</taxon>
    </lineage>
</organism>
<name>A0ABQ0L0E5_MYCCL</name>
<dbReference type="Proteomes" id="UP000815677">
    <property type="component" value="Unassembled WGS sequence"/>
</dbReference>
<dbReference type="InterPro" id="IPR001138">
    <property type="entry name" value="Zn2Cys6_DnaBD"/>
</dbReference>
<evidence type="ECO:0000313" key="7">
    <source>
        <dbReference type="Proteomes" id="UP000815677"/>
    </source>
</evidence>
<dbReference type="PANTHER" id="PTHR47424:SF15">
    <property type="entry name" value="ZN(II)2CYS6 TRANSCRIPTION FACTOR (EUROFUNG)"/>
    <property type="match status" value="1"/>
</dbReference>
<accession>A0ABQ0L0E5</accession>
<dbReference type="SMART" id="SM00066">
    <property type="entry name" value="GAL4"/>
    <property type="match status" value="1"/>
</dbReference>
<feature type="domain" description="Zn(2)-C6 fungal-type" evidence="5">
    <location>
        <begin position="29"/>
        <end position="62"/>
    </location>
</feature>
<evidence type="ECO:0000256" key="1">
    <source>
        <dbReference type="ARBA" id="ARBA00023015"/>
    </source>
</evidence>